<proteinExistence type="predicted"/>
<keyword evidence="1" id="KW-0328">Glycosyltransferase</keyword>
<evidence type="ECO:0000313" key="4">
    <source>
        <dbReference type="Proteomes" id="UP000032534"/>
    </source>
</evidence>
<dbReference type="NCBIfam" id="TIGR00696">
    <property type="entry name" value="wecG_tagA_cpsF"/>
    <property type="match status" value="1"/>
</dbReference>
<evidence type="ECO:0000256" key="2">
    <source>
        <dbReference type="ARBA" id="ARBA00022679"/>
    </source>
</evidence>
<dbReference type="InterPro" id="IPR004629">
    <property type="entry name" value="WecG_TagA_CpsF"/>
</dbReference>
<evidence type="ECO:0000256" key="1">
    <source>
        <dbReference type="ARBA" id="ARBA00022676"/>
    </source>
</evidence>
<sequence length="269" mass="31033">MKQLPQYRVGRIADADIAALTFQETVHTVEQWAVGRKDSYVCICNTHSIVTAGNQSEFHEALARADLCTPDGMPLVWALKLYGFECQDRVDGPSLMLKLCERAPQTGLSIYFYGSTPDTLDSLKERVEQDYPGIRIVGGFSPPFRELRPDEEEQIIHDINASGAHIIFVSLGCPKQEIWMYRNKDRIRGVMIGVGAAFDYITGKVRRPPLMIQRLGLEWLYRLISEPKRLWKRYAYNNPVYVYRFLKSYRRNKRLTLHHNRHAGRGVEK</sequence>
<keyword evidence="2" id="KW-0808">Transferase</keyword>
<dbReference type="CDD" id="cd06533">
    <property type="entry name" value="Glyco_transf_WecG_TagA"/>
    <property type="match status" value="1"/>
</dbReference>
<dbReference type="RefSeq" id="WP_044645204.1">
    <property type="nucleotide sequence ID" value="NZ_JTHP01000007.1"/>
</dbReference>
<evidence type="ECO:0000313" key="3">
    <source>
        <dbReference type="EMBL" id="KJD46513.1"/>
    </source>
</evidence>
<dbReference type="PANTHER" id="PTHR34136">
    <property type="match status" value="1"/>
</dbReference>
<dbReference type="Pfam" id="PF03808">
    <property type="entry name" value="Glyco_tran_WecG"/>
    <property type="match status" value="1"/>
</dbReference>
<dbReference type="EMBL" id="JTHP01000007">
    <property type="protein sequence ID" value="KJD46513.1"/>
    <property type="molecule type" value="Genomic_DNA"/>
</dbReference>
<dbReference type="GO" id="GO:0016758">
    <property type="term" value="F:hexosyltransferase activity"/>
    <property type="evidence" value="ECO:0007669"/>
    <property type="project" value="TreeGrafter"/>
</dbReference>
<gene>
    <name evidence="3" type="ORF">QD47_05690</name>
</gene>
<dbReference type="OrthoDB" id="9771846at2"/>
<dbReference type="PANTHER" id="PTHR34136:SF1">
    <property type="entry name" value="UDP-N-ACETYL-D-MANNOSAMINURONIC ACID TRANSFERASE"/>
    <property type="match status" value="1"/>
</dbReference>
<dbReference type="PATRIC" id="fig|159743.3.peg.1226"/>
<name>A0A0D7X665_9BACL</name>
<organism evidence="3 4">
    <name type="scientific">Paenibacillus terrae</name>
    <dbReference type="NCBI Taxonomy" id="159743"/>
    <lineage>
        <taxon>Bacteria</taxon>
        <taxon>Bacillati</taxon>
        <taxon>Bacillota</taxon>
        <taxon>Bacilli</taxon>
        <taxon>Bacillales</taxon>
        <taxon>Paenibacillaceae</taxon>
        <taxon>Paenibacillus</taxon>
    </lineage>
</organism>
<reference evidence="3 4" key="1">
    <citation type="submission" date="2014-11" db="EMBL/GenBank/DDBJ databases">
        <title>Draft Genome Sequences of Paenibacillus polymyxa NRRL B-30509 and Paenibacillus terrae NRRL B-30644, Strains from a Poultry Environment that Produce Tridecaptin A and Paenicidins.</title>
        <authorList>
            <person name="van Belkum M.J."/>
            <person name="Lohans C.T."/>
            <person name="Vederas J.C."/>
        </authorList>
    </citation>
    <scope>NUCLEOTIDE SEQUENCE [LARGE SCALE GENOMIC DNA]</scope>
    <source>
        <strain evidence="3 4">NRRL B-30644</strain>
    </source>
</reference>
<dbReference type="Proteomes" id="UP000032534">
    <property type="component" value="Unassembled WGS sequence"/>
</dbReference>
<protein>
    <submittedName>
        <fullName evidence="3">Teichoic acid biosynthesis protein</fullName>
    </submittedName>
</protein>
<accession>A0A0D7X665</accession>
<dbReference type="AlphaFoldDB" id="A0A0D7X665"/>
<keyword evidence="4" id="KW-1185">Reference proteome</keyword>
<comment type="caution">
    <text evidence="3">The sequence shown here is derived from an EMBL/GenBank/DDBJ whole genome shotgun (WGS) entry which is preliminary data.</text>
</comment>